<organism evidence="1 2">
    <name type="scientific">Cercophora newfieldiana</name>
    <dbReference type="NCBI Taxonomy" id="92897"/>
    <lineage>
        <taxon>Eukaryota</taxon>
        <taxon>Fungi</taxon>
        <taxon>Dikarya</taxon>
        <taxon>Ascomycota</taxon>
        <taxon>Pezizomycotina</taxon>
        <taxon>Sordariomycetes</taxon>
        <taxon>Sordariomycetidae</taxon>
        <taxon>Sordariales</taxon>
        <taxon>Lasiosphaeriaceae</taxon>
        <taxon>Cercophora</taxon>
    </lineage>
</organism>
<dbReference type="AlphaFoldDB" id="A0AA39YAW2"/>
<comment type="caution">
    <text evidence="1">The sequence shown here is derived from an EMBL/GenBank/DDBJ whole genome shotgun (WGS) entry which is preliminary data.</text>
</comment>
<protein>
    <submittedName>
        <fullName evidence="1">Uncharacterized protein</fullName>
    </submittedName>
</protein>
<accession>A0AA39YAW2</accession>
<evidence type="ECO:0000313" key="1">
    <source>
        <dbReference type="EMBL" id="KAK0649228.1"/>
    </source>
</evidence>
<reference evidence="1" key="1">
    <citation type="submission" date="2023-06" db="EMBL/GenBank/DDBJ databases">
        <title>Genome-scale phylogeny and comparative genomics of the fungal order Sordariales.</title>
        <authorList>
            <consortium name="Lawrence Berkeley National Laboratory"/>
            <person name="Hensen N."/>
            <person name="Bonometti L."/>
            <person name="Westerberg I."/>
            <person name="Brannstrom I.O."/>
            <person name="Guillou S."/>
            <person name="Cros-Aarteil S."/>
            <person name="Calhoun S."/>
            <person name="Haridas S."/>
            <person name="Kuo A."/>
            <person name="Mondo S."/>
            <person name="Pangilinan J."/>
            <person name="Riley R."/>
            <person name="Labutti K."/>
            <person name="Andreopoulos B."/>
            <person name="Lipzen A."/>
            <person name="Chen C."/>
            <person name="Yanf M."/>
            <person name="Daum C."/>
            <person name="Ng V."/>
            <person name="Clum A."/>
            <person name="Steindorff A."/>
            <person name="Ohm R."/>
            <person name="Martin F."/>
            <person name="Silar P."/>
            <person name="Natvig D."/>
            <person name="Lalanne C."/>
            <person name="Gautier V."/>
            <person name="Ament-Velasquez S.L."/>
            <person name="Kruys A."/>
            <person name="Hutchinson M.I."/>
            <person name="Powell A.J."/>
            <person name="Barry K."/>
            <person name="Miller A.N."/>
            <person name="Grigoriev I.V."/>
            <person name="Debuchy R."/>
            <person name="Gladieux P."/>
            <person name="Thoren M.H."/>
            <person name="Johannesson H."/>
        </authorList>
    </citation>
    <scope>NUCLEOTIDE SEQUENCE</scope>
    <source>
        <strain evidence="1">SMH2532-1</strain>
    </source>
</reference>
<gene>
    <name evidence="1" type="ORF">B0T16DRAFT_409644</name>
</gene>
<sequence length="255" mass="28372">MPNLTTADIAFLLCTSQQQKPSQRHCLSLQTNYGLVIRLGANGSLSADLQSADTDARATPTTPTFLSKQLFAKPTPTSIDEILHGPISPQPFNLAFPRSSGTPAKKQPPLGPGQGYKYRMYPDKHGASHVWYAPGWPGNPCEGAKRVRELDLEMRYPGEWFEAYLDWAERLEEAMERRGKQWNALGRVQGRQEPLWADDGERTLWMVEGLLLAAWLSLQPDVGAVEYQPSGEVFVVEKGTLGRILRRVLNGVDAL</sequence>
<proteinExistence type="predicted"/>
<evidence type="ECO:0000313" key="2">
    <source>
        <dbReference type="Proteomes" id="UP001174936"/>
    </source>
</evidence>
<keyword evidence="2" id="KW-1185">Reference proteome</keyword>
<dbReference type="Proteomes" id="UP001174936">
    <property type="component" value="Unassembled WGS sequence"/>
</dbReference>
<name>A0AA39YAW2_9PEZI</name>
<dbReference type="EMBL" id="JAULSV010000003">
    <property type="protein sequence ID" value="KAK0649228.1"/>
    <property type="molecule type" value="Genomic_DNA"/>
</dbReference>